<dbReference type="InterPro" id="IPR054353">
    <property type="entry name" value="IstA-like_C"/>
</dbReference>
<accession>A0A9W6SF53</accession>
<evidence type="ECO:0000256" key="1">
    <source>
        <dbReference type="ARBA" id="ARBA00009277"/>
    </source>
</evidence>
<feature type="domain" description="Integrase catalytic" evidence="2">
    <location>
        <begin position="1"/>
        <end position="100"/>
    </location>
</feature>
<dbReference type="InterPro" id="IPR036397">
    <property type="entry name" value="RNaseH_sf"/>
</dbReference>
<comment type="similarity">
    <text evidence="1">Belongs to the transposase IS21/IS408/IS1162 family.</text>
</comment>
<dbReference type="PANTHER" id="PTHR35004:SF6">
    <property type="entry name" value="TRANSPOSASE"/>
    <property type="match status" value="1"/>
</dbReference>
<evidence type="ECO:0000313" key="3">
    <source>
        <dbReference type="EMBL" id="GLY92431.1"/>
    </source>
</evidence>
<evidence type="ECO:0000259" key="2">
    <source>
        <dbReference type="PROSITE" id="PS50994"/>
    </source>
</evidence>
<dbReference type="GO" id="GO:0015074">
    <property type="term" value="P:DNA integration"/>
    <property type="evidence" value="ECO:0007669"/>
    <property type="project" value="InterPro"/>
</dbReference>
<dbReference type="Proteomes" id="UP001165074">
    <property type="component" value="Unassembled WGS sequence"/>
</dbReference>
<dbReference type="PROSITE" id="PS50994">
    <property type="entry name" value="INTEGRASE"/>
    <property type="match status" value="1"/>
</dbReference>
<dbReference type="GO" id="GO:0003676">
    <property type="term" value="F:nucleic acid binding"/>
    <property type="evidence" value="ECO:0007669"/>
    <property type="project" value="InterPro"/>
</dbReference>
<gene>
    <name evidence="3" type="ORF">Airi02_103590</name>
</gene>
<dbReference type="Gene3D" id="3.30.420.10">
    <property type="entry name" value="Ribonuclease H-like superfamily/Ribonuclease H"/>
    <property type="match status" value="1"/>
</dbReference>
<evidence type="ECO:0000313" key="4">
    <source>
        <dbReference type="Proteomes" id="UP001165074"/>
    </source>
</evidence>
<name>A0A9W6SF53_9ACTN</name>
<reference evidence="3" key="1">
    <citation type="submission" date="2023-03" db="EMBL/GenBank/DDBJ databases">
        <title>Actinoallomurus iriomotensis NBRC 103684.</title>
        <authorList>
            <person name="Ichikawa N."/>
            <person name="Sato H."/>
            <person name="Tonouchi N."/>
        </authorList>
    </citation>
    <scope>NUCLEOTIDE SEQUENCE</scope>
    <source>
        <strain evidence="3">NBRC 103684</strain>
    </source>
</reference>
<dbReference type="InterPro" id="IPR001584">
    <property type="entry name" value="Integrase_cat-core"/>
</dbReference>
<keyword evidence="4" id="KW-1185">Reference proteome</keyword>
<proteinExistence type="inferred from homology"/>
<dbReference type="AlphaFoldDB" id="A0A9W6SF53"/>
<comment type="caution">
    <text evidence="3">The sequence shown here is derived from an EMBL/GenBank/DDBJ whole genome shotgun (WGS) entry which is preliminary data.</text>
</comment>
<dbReference type="Pfam" id="PF22483">
    <property type="entry name" value="Mu-transpos_C_2"/>
    <property type="match status" value="1"/>
</dbReference>
<dbReference type="EMBL" id="BSTK01000028">
    <property type="protein sequence ID" value="GLY92431.1"/>
    <property type="molecule type" value="Genomic_DNA"/>
</dbReference>
<protein>
    <recommendedName>
        <fullName evidence="2">Integrase catalytic domain-containing protein</fullName>
    </recommendedName>
</protein>
<organism evidence="3 4">
    <name type="scientific">Actinoallomurus iriomotensis</name>
    <dbReference type="NCBI Taxonomy" id="478107"/>
    <lineage>
        <taxon>Bacteria</taxon>
        <taxon>Bacillati</taxon>
        <taxon>Actinomycetota</taxon>
        <taxon>Actinomycetes</taxon>
        <taxon>Streptosporangiales</taxon>
        <taxon>Thermomonosporaceae</taxon>
        <taxon>Actinoallomurus</taxon>
    </lineage>
</organism>
<dbReference type="PANTHER" id="PTHR35004">
    <property type="entry name" value="TRANSPOSASE RV3428C-RELATED"/>
    <property type="match status" value="1"/>
</dbReference>
<dbReference type="RefSeq" id="WP_285584616.1">
    <property type="nucleotide sequence ID" value="NZ_BSTK01000028.1"/>
</dbReference>
<sequence length="315" mass="34048">MTVKHVAGVAVRHPAMVAAGRHYGCKIETCEPYDPESKGGAEATVKIAKADLVPMDANLLDAYGCFTELERACAVWCARVNARVHRETRRAPADMLEEELACMHVLPADPFAVALGEERLVGDDRTIRWKHVRYSVPPGFEGQAVWAREHGEALVITAQTEHGLSEIWRHALSRPGHPVILDEHDPDHPGVGNEPRPARIRPRGQAEETFVVLGEGAKRWLVEAAAAGVPRITAKMARAVELADAVGADVVDEALGLAAIWGRFAEGDLTALCDHVTASRRGESRWVDESFSIQPGTGGWAALPDVSATTAHPQA</sequence>